<keyword evidence="6" id="KW-1185">Reference proteome</keyword>
<dbReference type="InterPro" id="IPR038404">
    <property type="entry name" value="TRAP_DctP_sf"/>
</dbReference>
<evidence type="ECO:0000313" key="5">
    <source>
        <dbReference type="EMBL" id="QIE57037.1"/>
    </source>
</evidence>
<dbReference type="Gene3D" id="3.40.190.170">
    <property type="entry name" value="Bacterial extracellular solute-binding protein, family 7"/>
    <property type="match status" value="1"/>
</dbReference>
<dbReference type="CDD" id="cd13665">
    <property type="entry name" value="PBP2_TRAP_Dctp3_4"/>
    <property type="match status" value="1"/>
</dbReference>
<dbReference type="PANTHER" id="PTHR33376">
    <property type="match status" value="1"/>
</dbReference>
<accession>A0A7L5C2G8</accession>
<evidence type="ECO:0000313" key="6">
    <source>
        <dbReference type="Proteomes" id="UP000503336"/>
    </source>
</evidence>
<evidence type="ECO:0000256" key="1">
    <source>
        <dbReference type="ARBA" id="ARBA00004418"/>
    </source>
</evidence>
<reference evidence="5 6" key="1">
    <citation type="submission" date="2020-02" db="EMBL/GenBank/DDBJ databases">
        <title>complete genome sequence of Rhodobacteraceae bacterium.</title>
        <authorList>
            <person name="Park J."/>
            <person name="Kim Y.-S."/>
            <person name="Kim K.-H."/>
        </authorList>
    </citation>
    <scope>NUCLEOTIDE SEQUENCE [LARGE SCALE GENOMIC DNA]</scope>
    <source>
        <strain evidence="5 6">RR4-56</strain>
    </source>
</reference>
<feature type="chain" id="PRO_5029689865" evidence="4">
    <location>
        <begin position="27"/>
        <end position="353"/>
    </location>
</feature>
<dbReference type="Proteomes" id="UP000503336">
    <property type="component" value="Chromosome"/>
</dbReference>
<comment type="subcellular location">
    <subcellularLocation>
        <location evidence="1">Periplasm</location>
    </subcellularLocation>
</comment>
<dbReference type="GO" id="GO:0042597">
    <property type="term" value="C:periplasmic space"/>
    <property type="evidence" value="ECO:0007669"/>
    <property type="project" value="UniProtKB-SubCell"/>
</dbReference>
<dbReference type="SUPFAM" id="SSF53850">
    <property type="entry name" value="Periplasmic binding protein-like II"/>
    <property type="match status" value="1"/>
</dbReference>
<dbReference type="PANTHER" id="PTHR33376:SF15">
    <property type="entry name" value="BLL6794 PROTEIN"/>
    <property type="match status" value="1"/>
</dbReference>
<dbReference type="KEGG" id="hdh:G5B40_17280"/>
<keyword evidence="2 4" id="KW-0732">Signal</keyword>
<name>A0A7L5C2G8_9RHOB</name>
<evidence type="ECO:0000256" key="2">
    <source>
        <dbReference type="ARBA" id="ARBA00022729"/>
    </source>
</evidence>
<evidence type="ECO:0000256" key="3">
    <source>
        <dbReference type="ARBA" id="ARBA00022764"/>
    </source>
</evidence>
<keyword evidence="3" id="KW-0574">Periplasm</keyword>
<dbReference type="EMBL" id="CP049056">
    <property type="protein sequence ID" value="QIE57037.1"/>
    <property type="molecule type" value="Genomic_DNA"/>
</dbReference>
<proteinExistence type="predicted"/>
<protein>
    <submittedName>
        <fullName evidence="5">TRAP transporter substrate-binding protein</fullName>
    </submittedName>
</protein>
<feature type="signal peptide" evidence="4">
    <location>
        <begin position="1"/>
        <end position="26"/>
    </location>
</feature>
<dbReference type="InterPro" id="IPR018389">
    <property type="entry name" value="DctP_fam"/>
</dbReference>
<sequence>MRMMKMTAIAAACAATWAAAPSGASAADEVKTLRIGTWLPAHHLIVAGIIKPWADAIEAETDGALKFEIMTSPLGPPPAQFDLLLDQAFDVGYGVSGHNVGRFTMTQVMDLPFASPDPWSGSAAAWQTYERFGDQYGEHEGAHIVGLFTHSNPNINMAKGRIETIADLEGKTIRVGGGVTGRIMSQLGATPVQLPPTEAQTAMARGVADGITFPTESIDFFGITPVITSITRIPGGLYTDTFWVAFNQASWDGLSPEQQAAVEKHSGMAIALLAGWAWTNGDRIGEAALNEAGVEFITLPEEEVAIAKERLADMETEWLAEAEKRGLDGQEILDYARRMVKDYSAYKVVNTPN</sequence>
<dbReference type="Pfam" id="PF03480">
    <property type="entry name" value="DctP"/>
    <property type="match status" value="1"/>
</dbReference>
<organism evidence="5 6">
    <name type="scientific">Pikeienuella piscinae</name>
    <dbReference type="NCBI Taxonomy" id="2748098"/>
    <lineage>
        <taxon>Bacteria</taxon>
        <taxon>Pseudomonadati</taxon>
        <taxon>Pseudomonadota</taxon>
        <taxon>Alphaproteobacteria</taxon>
        <taxon>Rhodobacterales</taxon>
        <taxon>Paracoccaceae</taxon>
        <taxon>Pikeienuella</taxon>
    </lineage>
</organism>
<dbReference type="RefSeq" id="WP_165101227.1">
    <property type="nucleotide sequence ID" value="NZ_CP049056.1"/>
</dbReference>
<gene>
    <name evidence="5" type="ORF">G5B40_17280</name>
</gene>
<evidence type="ECO:0000256" key="4">
    <source>
        <dbReference type="SAM" id="SignalP"/>
    </source>
</evidence>
<dbReference type="GO" id="GO:0055085">
    <property type="term" value="P:transmembrane transport"/>
    <property type="evidence" value="ECO:0007669"/>
    <property type="project" value="InterPro"/>
</dbReference>
<dbReference type="AlphaFoldDB" id="A0A7L5C2G8"/>